<proteinExistence type="predicted"/>
<evidence type="ECO:0000256" key="4">
    <source>
        <dbReference type="ARBA" id="ARBA00022553"/>
    </source>
</evidence>
<dbReference type="RefSeq" id="WP_188570259.1">
    <property type="nucleotide sequence ID" value="NZ_BMFW01000002.1"/>
</dbReference>
<dbReference type="PANTHER" id="PTHR45436">
    <property type="entry name" value="SENSOR HISTIDINE KINASE YKOH"/>
    <property type="match status" value="1"/>
</dbReference>
<dbReference type="EMBL" id="BMFW01000002">
    <property type="protein sequence ID" value="GGH91175.1"/>
    <property type="molecule type" value="Genomic_DNA"/>
</dbReference>
<evidence type="ECO:0000256" key="5">
    <source>
        <dbReference type="ARBA" id="ARBA00022679"/>
    </source>
</evidence>
<accession>A0ABQ2AGT3</accession>
<keyword evidence="10 11" id="KW-0472">Membrane</keyword>
<evidence type="ECO:0000256" key="1">
    <source>
        <dbReference type="ARBA" id="ARBA00000085"/>
    </source>
</evidence>
<evidence type="ECO:0000256" key="3">
    <source>
        <dbReference type="ARBA" id="ARBA00012438"/>
    </source>
</evidence>
<comment type="catalytic activity">
    <reaction evidence="1">
        <text>ATP + protein L-histidine = ADP + protein N-phospho-L-histidine.</text>
        <dbReference type="EC" id="2.7.13.3"/>
    </reaction>
</comment>
<keyword evidence="7 14" id="KW-0418">Kinase</keyword>
<dbReference type="InterPro" id="IPR036097">
    <property type="entry name" value="HisK_dim/P_sf"/>
</dbReference>
<dbReference type="SUPFAM" id="SSF55874">
    <property type="entry name" value="ATPase domain of HSP90 chaperone/DNA topoisomerase II/histidine kinase"/>
    <property type="match status" value="1"/>
</dbReference>
<dbReference type="PANTHER" id="PTHR45436:SF5">
    <property type="entry name" value="SENSOR HISTIDINE KINASE TRCS"/>
    <property type="match status" value="1"/>
</dbReference>
<dbReference type="Pfam" id="PF00672">
    <property type="entry name" value="HAMP"/>
    <property type="match status" value="1"/>
</dbReference>
<dbReference type="SUPFAM" id="SSF47384">
    <property type="entry name" value="Homodimeric domain of signal transducing histidine kinase"/>
    <property type="match status" value="1"/>
</dbReference>
<dbReference type="InterPro" id="IPR003594">
    <property type="entry name" value="HATPase_dom"/>
</dbReference>
<keyword evidence="6 11" id="KW-0812">Transmembrane</keyword>
<keyword evidence="9" id="KW-0902">Two-component regulatory system</keyword>
<evidence type="ECO:0000256" key="2">
    <source>
        <dbReference type="ARBA" id="ARBA00004236"/>
    </source>
</evidence>
<dbReference type="InterPro" id="IPR004358">
    <property type="entry name" value="Sig_transdc_His_kin-like_C"/>
</dbReference>
<gene>
    <name evidence="14" type="ORF">GCM10007170_06710</name>
</gene>
<dbReference type="Gene3D" id="1.10.287.130">
    <property type="match status" value="1"/>
</dbReference>
<evidence type="ECO:0000313" key="15">
    <source>
        <dbReference type="Proteomes" id="UP000643279"/>
    </source>
</evidence>
<dbReference type="PRINTS" id="PR00344">
    <property type="entry name" value="BCTRLSENSOR"/>
</dbReference>
<dbReference type="EC" id="2.7.13.3" evidence="3"/>
<dbReference type="InterPro" id="IPR003660">
    <property type="entry name" value="HAMP_dom"/>
</dbReference>
<sequence>MKAGPLETGAHQGRTRREPGQALVLWLRSLAGRITLVTAGVAILAVLVTGSVAFPLIRSAAATQAREQLSRQADAFSAAPVAAQALDLRERHLLGPDNYDLSTITPAGAVTGAAAVILGPDEVHQVFSGQKISRTLTRGGVQFLVEGRPLTRGGGIVLTRSLADVNAASAQLLQPTLLALAAGLLIAGVAGTLLARRLSGPLVRTAAAARRMADGERTVPLDPAGVTEVRAVGEAINTLDRALLASESRQREFLLSISHEIRTPLTALGGYAEALQDGLIPPEDMVRVGQTLSDETERLDGFVRDLLALARLEADDFTLDVQPVDVPALLEQAQRAWQPAAVQAGVDLMLQLPAPATREPLLATTDAQRLRQIIDGLIGNALRVTPSGTPLVLRVIVEDPVPLPEEAHGTAQQASLNSIVAIQVRDSGPGLTAEDAAVAFDRGALARRYNGQRPTGSGLGLSIADRLAQRMNLELTVEPTSPGENGACFCIRLPRAASVRP</sequence>
<dbReference type="InterPro" id="IPR003661">
    <property type="entry name" value="HisK_dim/P_dom"/>
</dbReference>
<dbReference type="InterPro" id="IPR005467">
    <property type="entry name" value="His_kinase_dom"/>
</dbReference>
<feature type="transmembrane region" description="Helical" evidence="11">
    <location>
        <begin position="177"/>
        <end position="195"/>
    </location>
</feature>
<evidence type="ECO:0000259" key="13">
    <source>
        <dbReference type="PROSITE" id="PS50885"/>
    </source>
</evidence>
<dbReference type="Pfam" id="PF02518">
    <property type="entry name" value="HATPase_c"/>
    <property type="match status" value="1"/>
</dbReference>
<feature type="domain" description="Histidine kinase" evidence="12">
    <location>
        <begin position="256"/>
        <end position="497"/>
    </location>
</feature>
<feature type="transmembrane region" description="Helical" evidence="11">
    <location>
        <begin position="34"/>
        <end position="57"/>
    </location>
</feature>
<evidence type="ECO:0000256" key="11">
    <source>
        <dbReference type="SAM" id="Phobius"/>
    </source>
</evidence>
<dbReference type="SMART" id="SM00387">
    <property type="entry name" value="HATPase_c"/>
    <property type="match status" value="1"/>
</dbReference>
<dbReference type="InterPro" id="IPR036890">
    <property type="entry name" value="HATPase_C_sf"/>
</dbReference>
<dbReference type="PROSITE" id="PS50109">
    <property type="entry name" value="HIS_KIN"/>
    <property type="match status" value="1"/>
</dbReference>
<protein>
    <recommendedName>
        <fullName evidence="3">histidine kinase</fullName>
        <ecNumber evidence="3">2.7.13.3</ecNumber>
    </recommendedName>
</protein>
<evidence type="ECO:0000256" key="9">
    <source>
        <dbReference type="ARBA" id="ARBA00023012"/>
    </source>
</evidence>
<evidence type="ECO:0000256" key="10">
    <source>
        <dbReference type="ARBA" id="ARBA00023136"/>
    </source>
</evidence>
<reference evidence="15" key="1">
    <citation type="journal article" date="2019" name="Int. J. Syst. Evol. Microbiol.">
        <title>The Global Catalogue of Microorganisms (GCM) 10K type strain sequencing project: providing services to taxonomists for standard genome sequencing and annotation.</title>
        <authorList>
            <consortium name="The Broad Institute Genomics Platform"/>
            <consortium name="The Broad Institute Genome Sequencing Center for Infectious Disease"/>
            <person name="Wu L."/>
            <person name="Ma J."/>
        </authorList>
    </citation>
    <scope>NUCLEOTIDE SEQUENCE [LARGE SCALE GENOMIC DNA]</scope>
    <source>
        <strain evidence="15">CGMCC 1.12778</strain>
    </source>
</reference>
<dbReference type="Pfam" id="PF00512">
    <property type="entry name" value="HisKA"/>
    <property type="match status" value="1"/>
</dbReference>
<comment type="subcellular location">
    <subcellularLocation>
        <location evidence="2">Cell membrane</location>
    </subcellularLocation>
</comment>
<organism evidence="14 15">
    <name type="scientific">Arthrobacter liuii</name>
    <dbReference type="NCBI Taxonomy" id="1476996"/>
    <lineage>
        <taxon>Bacteria</taxon>
        <taxon>Bacillati</taxon>
        <taxon>Actinomycetota</taxon>
        <taxon>Actinomycetes</taxon>
        <taxon>Micrococcales</taxon>
        <taxon>Micrococcaceae</taxon>
        <taxon>Arthrobacter</taxon>
    </lineage>
</organism>
<keyword evidence="8 11" id="KW-1133">Transmembrane helix</keyword>
<feature type="domain" description="HAMP" evidence="13">
    <location>
        <begin position="196"/>
        <end position="248"/>
    </location>
</feature>
<keyword evidence="4" id="KW-0597">Phosphoprotein</keyword>
<evidence type="ECO:0000313" key="14">
    <source>
        <dbReference type="EMBL" id="GGH91175.1"/>
    </source>
</evidence>
<name>A0ABQ2AGT3_9MICC</name>
<dbReference type="PROSITE" id="PS50885">
    <property type="entry name" value="HAMP"/>
    <property type="match status" value="1"/>
</dbReference>
<dbReference type="Gene3D" id="6.10.340.10">
    <property type="match status" value="1"/>
</dbReference>
<dbReference type="GO" id="GO:0016301">
    <property type="term" value="F:kinase activity"/>
    <property type="evidence" value="ECO:0007669"/>
    <property type="project" value="UniProtKB-KW"/>
</dbReference>
<dbReference type="CDD" id="cd00082">
    <property type="entry name" value="HisKA"/>
    <property type="match status" value="1"/>
</dbReference>
<dbReference type="SMART" id="SM00388">
    <property type="entry name" value="HisKA"/>
    <property type="match status" value="1"/>
</dbReference>
<dbReference type="Proteomes" id="UP000643279">
    <property type="component" value="Unassembled WGS sequence"/>
</dbReference>
<keyword evidence="15" id="KW-1185">Reference proteome</keyword>
<dbReference type="SMART" id="SM00304">
    <property type="entry name" value="HAMP"/>
    <property type="match status" value="1"/>
</dbReference>
<evidence type="ECO:0000256" key="8">
    <source>
        <dbReference type="ARBA" id="ARBA00022989"/>
    </source>
</evidence>
<evidence type="ECO:0000259" key="12">
    <source>
        <dbReference type="PROSITE" id="PS50109"/>
    </source>
</evidence>
<comment type="caution">
    <text evidence="14">The sequence shown here is derived from an EMBL/GenBank/DDBJ whole genome shotgun (WGS) entry which is preliminary data.</text>
</comment>
<evidence type="ECO:0000256" key="7">
    <source>
        <dbReference type="ARBA" id="ARBA00022777"/>
    </source>
</evidence>
<dbReference type="Gene3D" id="3.30.565.10">
    <property type="entry name" value="Histidine kinase-like ATPase, C-terminal domain"/>
    <property type="match status" value="1"/>
</dbReference>
<evidence type="ECO:0000256" key="6">
    <source>
        <dbReference type="ARBA" id="ARBA00022692"/>
    </source>
</evidence>
<dbReference type="InterPro" id="IPR050428">
    <property type="entry name" value="TCS_sensor_his_kinase"/>
</dbReference>
<keyword evidence="5" id="KW-0808">Transferase</keyword>